<dbReference type="Pfam" id="PF00248">
    <property type="entry name" value="Aldo_ket_red"/>
    <property type="match status" value="1"/>
</dbReference>
<comment type="caution">
    <text evidence="3">The sequence shown here is derived from an EMBL/GenBank/DDBJ whole genome shotgun (WGS) entry which is preliminary data.</text>
</comment>
<dbReference type="GO" id="GO:0005737">
    <property type="term" value="C:cytoplasm"/>
    <property type="evidence" value="ECO:0007669"/>
    <property type="project" value="TreeGrafter"/>
</dbReference>
<dbReference type="SUPFAM" id="SSF51430">
    <property type="entry name" value="NAD(P)-linked oxidoreductase"/>
    <property type="match status" value="1"/>
</dbReference>
<feature type="domain" description="NADP-dependent oxidoreductase" evidence="2">
    <location>
        <begin position="19"/>
        <end position="285"/>
    </location>
</feature>
<evidence type="ECO:0000259" key="2">
    <source>
        <dbReference type="Pfam" id="PF00248"/>
    </source>
</evidence>
<dbReference type="InterPro" id="IPR020471">
    <property type="entry name" value="AKR"/>
</dbReference>
<accession>A0AAV3T7C3</accession>
<evidence type="ECO:0000256" key="1">
    <source>
        <dbReference type="ARBA" id="ARBA00023002"/>
    </source>
</evidence>
<dbReference type="AlphaFoldDB" id="A0AAV3T7C3"/>
<name>A0AAV3T7C3_9EURY</name>
<evidence type="ECO:0000313" key="4">
    <source>
        <dbReference type="Proteomes" id="UP001500420"/>
    </source>
</evidence>
<evidence type="ECO:0000313" key="3">
    <source>
        <dbReference type="EMBL" id="GAA0665573.1"/>
    </source>
</evidence>
<dbReference type="EMBL" id="BAAADV010000001">
    <property type="protein sequence ID" value="GAA0665573.1"/>
    <property type="molecule type" value="Genomic_DNA"/>
</dbReference>
<dbReference type="InterPro" id="IPR023210">
    <property type="entry name" value="NADP_OxRdtase_dom"/>
</dbReference>
<dbReference type="InterPro" id="IPR050791">
    <property type="entry name" value="Aldo-Keto_reductase"/>
</dbReference>
<organism evidence="3 4">
    <name type="scientific">Natronoarchaeum mannanilyticum</name>
    <dbReference type="NCBI Taxonomy" id="926360"/>
    <lineage>
        <taxon>Archaea</taxon>
        <taxon>Methanobacteriati</taxon>
        <taxon>Methanobacteriota</taxon>
        <taxon>Stenosarchaea group</taxon>
        <taxon>Halobacteria</taxon>
        <taxon>Halobacteriales</taxon>
        <taxon>Natronoarchaeaceae</taxon>
    </lineage>
</organism>
<dbReference type="RefSeq" id="WP_343772621.1">
    <property type="nucleotide sequence ID" value="NZ_BAAADV010000001.1"/>
</dbReference>
<sequence>MTIEDSGTFDIGGELTVRRLGYGAMHLTGEHVTGPPADEAAARDVVRRAVDLGVDFVDTADSYGPAVSERLVGEALAGDAVDGDDVVVATKGGLVRTVDEEFEWDRHGHPGHLQHAAYCSRDRLGVDEIDLYQLHRVDPEIPIEDSVTALAELKDEGVIRHVGLSNVDVEQLDRARDVCEIATVQNQYSVVEREHEPVLEACEEYGVGFMPWSPMNSGDLEAKADALDAAAEAHDATRRQIALAWLLERSPNLLPIPGTASVDHLEQNVAAAGIELTDDEFARLAE</sequence>
<keyword evidence="4" id="KW-1185">Reference proteome</keyword>
<dbReference type="Gene3D" id="3.20.20.100">
    <property type="entry name" value="NADP-dependent oxidoreductase domain"/>
    <property type="match status" value="1"/>
</dbReference>
<protein>
    <submittedName>
        <fullName evidence="3">Aldo/keto reductase</fullName>
    </submittedName>
</protein>
<dbReference type="PANTHER" id="PTHR43625">
    <property type="entry name" value="AFLATOXIN B1 ALDEHYDE REDUCTASE"/>
    <property type="match status" value="1"/>
</dbReference>
<dbReference type="PRINTS" id="PR00069">
    <property type="entry name" value="ALDKETRDTASE"/>
</dbReference>
<dbReference type="CDD" id="cd19088">
    <property type="entry name" value="AKR_AKR13B1"/>
    <property type="match status" value="1"/>
</dbReference>
<reference evidence="3 4" key="1">
    <citation type="journal article" date="2019" name="Int. J. Syst. Evol. Microbiol.">
        <title>The Global Catalogue of Microorganisms (GCM) 10K type strain sequencing project: providing services to taxonomists for standard genome sequencing and annotation.</title>
        <authorList>
            <consortium name="The Broad Institute Genomics Platform"/>
            <consortium name="The Broad Institute Genome Sequencing Center for Infectious Disease"/>
            <person name="Wu L."/>
            <person name="Ma J."/>
        </authorList>
    </citation>
    <scope>NUCLEOTIDE SEQUENCE [LARGE SCALE GENOMIC DNA]</scope>
    <source>
        <strain evidence="3 4">JCM 16328</strain>
    </source>
</reference>
<dbReference type="GO" id="GO:0016491">
    <property type="term" value="F:oxidoreductase activity"/>
    <property type="evidence" value="ECO:0007669"/>
    <property type="project" value="UniProtKB-KW"/>
</dbReference>
<keyword evidence="1" id="KW-0560">Oxidoreductase</keyword>
<proteinExistence type="predicted"/>
<dbReference type="PANTHER" id="PTHR43625:SF40">
    <property type="entry name" value="ALDO-KETO REDUCTASE YAKC [NADP(+)]"/>
    <property type="match status" value="1"/>
</dbReference>
<dbReference type="Proteomes" id="UP001500420">
    <property type="component" value="Unassembled WGS sequence"/>
</dbReference>
<gene>
    <name evidence="3" type="ORF">GCM10009020_08320</name>
</gene>
<dbReference type="InterPro" id="IPR036812">
    <property type="entry name" value="NAD(P)_OxRdtase_dom_sf"/>
</dbReference>